<sequence length="154" mass="17099">MVFIVFQSPTFLTPKIYPFSSPTSTRTTRHGASPLLRVTASRSSYDVVVVGGGIIGLTIARQFLTGSDLSVAVVDRAGSHQLWHNLAESLIDESLDPEELLGWKKTRSLLIGRTSEECVALKRKVNELSEAKLRTEWKFKTITHLIQSSFLHSS</sequence>
<keyword evidence="1" id="KW-0560">Oxidoreductase</keyword>
<dbReference type="SUPFAM" id="SSF51905">
    <property type="entry name" value="FAD/NAD(P)-binding domain"/>
    <property type="match status" value="1"/>
</dbReference>
<organism evidence="2 3">
    <name type="scientific">Capsella rubella</name>
    <dbReference type="NCBI Taxonomy" id="81985"/>
    <lineage>
        <taxon>Eukaryota</taxon>
        <taxon>Viridiplantae</taxon>
        <taxon>Streptophyta</taxon>
        <taxon>Embryophyta</taxon>
        <taxon>Tracheophyta</taxon>
        <taxon>Spermatophyta</taxon>
        <taxon>Magnoliopsida</taxon>
        <taxon>eudicotyledons</taxon>
        <taxon>Gunneridae</taxon>
        <taxon>Pentapetalae</taxon>
        <taxon>rosids</taxon>
        <taxon>malvids</taxon>
        <taxon>Brassicales</taxon>
        <taxon>Brassicaceae</taxon>
        <taxon>Camelineae</taxon>
        <taxon>Capsella</taxon>
    </lineage>
</organism>
<dbReference type="AlphaFoldDB" id="R0GMB9"/>
<evidence type="ECO:0000256" key="1">
    <source>
        <dbReference type="ARBA" id="ARBA00023002"/>
    </source>
</evidence>
<keyword evidence="3" id="KW-1185">Reference proteome</keyword>
<dbReference type="STRING" id="81985.R0GMB9"/>
<evidence type="ECO:0000313" key="3">
    <source>
        <dbReference type="Proteomes" id="UP000029121"/>
    </source>
</evidence>
<dbReference type="GO" id="GO:0016491">
    <property type="term" value="F:oxidoreductase activity"/>
    <property type="evidence" value="ECO:0007669"/>
    <property type="project" value="UniProtKB-KW"/>
</dbReference>
<dbReference type="InterPro" id="IPR036188">
    <property type="entry name" value="FAD/NAD-bd_sf"/>
</dbReference>
<dbReference type="Gene3D" id="3.50.50.60">
    <property type="entry name" value="FAD/NAD(P)-binding domain"/>
    <property type="match status" value="1"/>
</dbReference>
<evidence type="ECO:0000313" key="2">
    <source>
        <dbReference type="EMBL" id="EOA12348.1"/>
    </source>
</evidence>
<dbReference type="GO" id="GO:0005737">
    <property type="term" value="C:cytoplasm"/>
    <property type="evidence" value="ECO:0007669"/>
    <property type="project" value="TreeGrafter"/>
</dbReference>
<dbReference type="eggNOG" id="ENOG502QQ49">
    <property type="taxonomic scope" value="Eukaryota"/>
</dbReference>
<dbReference type="EMBL" id="KB870814">
    <property type="protein sequence ID" value="EOA12348.1"/>
    <property type="molecule type" value="Genomic_DNA"/>
</dbReference>
<evidence type="ECO:0008006" key="4">
    <source>
        <dbReference type="Google" id="ProtNLM"/>
    </source>
</evidence>
<dbReference type="PANTHER" id="PTHR13847:SF287">
    <property type="entry name" value="FAD-DEPENDENT OXIDOREDUCTASE DOMAIN-CONTAINING PROTEIN 1"/>
    <property type="match status" value="1"/>
</dbReference>
<protein>
    <recommendedName>
        <fullName evidence="4">FAD dependent oxidoreductase domain-containing protein</fullName>
    </recommendedName>
</protein>
<accession>R0GMB9</accession>
<gene>
    <name evidence="2" type="ORF">CARUB_v10007886mg</name>
</gene>
<proteinExistence type="predicted"/>
<dbReference type="Proteomes" id="UP000029121">
    <property type="component" value="Unassembled WGS sequence"/>
</dbReference>
<reference evidence="3" key="1">
    <citation type="journal article" date="2013" name="Nat. Genet.">
        <title>The Capsella rubella genome and the genomic consequences of rapid mating system evolution.</title>
        <authorList>
            <person name="Slotte T."/>
            <person name="Hazzouri K.M."/>
            <person name="Agren J.A."/>
            <person name="Koenig D."/>
            <person name="Maumus F."/>
            <person name="Guo Y.L."/>
            <person name="Steige K."/>
            <person name="Platts A.E."/>
            <person name="Escobar J.S."/>
            <person name="Newman L.K."/>
            <person name="Wang W."/>
            <person name="Mandakova T."/>
            <person name="Vello E."/>
            <person name="Smith L.M."/>
            <person name="Henz S.R."/>
            <person name="Steffen J."/>
            <person name="Takuno S."/>
            <person name="Brandvain Y."/>
            <person name="Coop G."/>
            <person name="Andolfatto P."/>
            <person name="Hu T.T."/>
            <person name="Blanchette M."/>
            <person name="Clark R.M."/>
            <person name="Quesneville H."/>
            <person name="Nordborg M."/>
            <person name="Gaut B.S."/>
            <person name="Lysak M.A."/>
            <person name="Jenkins J."/>
            <person name="Grimwood J."/>
            <person name="Chapman J."/>
            <person name="Prochnik S."/>
            <person name="Shu S."/>
            <person name="Rokhsar D."/>
            <person name="Schmutz J."/>
            <person name="Weigel D."/>
            <person name="Wright S.I."/>
        </authorList>
    </citation>
    <scope>NUCLEOTIDE SEQUENCE [LARGE SCALE GENOMIC DNA]</scope>
    <source>
        <strain evidence="3">cv. Monte Gargano</strain>
    </source>
</reference>
<dbReference type="PANTHER" id="PTHR13847">
    <property type="entry name" value="SARCOSINE DEHYDROGENASE-RELATED"/>
    <property type="match status" value="1"/>
</dbReference>
<name>R0GMB9_9BRAS</name>